<protein>
    <recommendedName>
        <fullName evidence="2">Ig-like domain-containing protein</fullName>
    </recommendedName>
</protein>
<dbReference type="OMA" id="EHIEATW"/>
<dbReference type="InterPro" id="IPR013783">
    <property type="entry name" value="Ig-like_fold"/>
</dbReference>
<dbReference type="Proteomes" id="UP000008672">
    <property type="component" value="Unassembled WGS sequence"/>
</dbReference>
<dbReference type="Pfam" id="PF07654">
    <property type="entry name" value="C1-set"/>
    <property type="match status" value="1"/>
</dbReference>
<proteinExistence type="predicted"/>
<dbReference type="EMBL" id="AFYH01275304">
    <property type="status" value="NOT_ANNOTATED_CDS"/>
    <property type="molecule type" value="Genomic_DNA"/>
</dbReference>
<reference evidence="3" key="3">
    <citation type="submission" date="2025-09" db="UniProtKB">
        <authorList>
            <consortium name="Ensembl"/>
        </authorList>
    </citation>
    <scope>IDENTIFICATION</scope>
</reference>
<dbReference type="PROSITE" id="PS50835">
    <property type="entry name" value="IG_LIKE"/>
    <property type="match status" value="1"/>
</dbReference>
<dbReference type="GeneTree" id="ENSGT00970000195534"/>
<dbReference type="PANTHER" id="PTHR23411">
    <property type="entry name" value="TAPASIN"/>
    <property type="match status" value="1"/>
</dbReference>
<evidence type="ECO:0000313" key="3">
    <source>
        <dbReference type="Ensembl" id="ENSLACP00000000668.1"/>
    </source>
</evidence>
<reference evidence="3" key="2">
    <citation type="submission" date="2025-08" db="UniProtKB">
        <authorList>
            <consortium name="Ensembl"/>
        </authorList>
    </citation>
    <scope>IDENTIFICATION</scope>
</reference>
<dbReference type="Gene3D" id="2.60.40.10">
    <property type="entry name" value="Immunoglobulins"/>
    <property type="match status" value="1"/>
</dbReference>
<dbReference type="InterPro" id="IPR007110">
    <property type="entry name" value="Ig-like_dom"/>
</dbReference>
<dbReference type="InterPro" id="IPR036179">
    <property type="entry name" value="Ig-like_dom_sf"/>
</dbReference>
<evidence type="ECO:0000313" key="4">
    <source>
        <dbReference type="Proteomes" id="UP000008672"/>
    </source>
</evidence>
<dbReference type="AlphaFoldDB" id="H2ZTE7"/>
<dbReference type="SUPFAM" id="SSF48726">
    <property type="entry name" value="Immunoglobulin"/>
    <property type="match status" value="1"/>
</dbReference>
<dbReference type="FunCoup" id="H2ZTE7">
    <property type="interactions" value="320"/>
</dbReference>
<dbReference type="InterPro" id="IPR003597">
    <property type="entry name" value="Ig_C1-set"/>
</dbReference>
<feature type="domain" description="Ig-like" evidence="2">
    <location>
        <begin position="6"/>
        <end position="103"/>
    </location>
</feature>
<keyword evidence="4" id="KW-1185">Reference proteome</keyword>
<dbReference type="SMART" id="SM00407">
    <property type="entry name" value="IGc1"/>
    <property type="match status" value="1"/>
</dbReference>
<dbReference type="Ensembl" id="ENSLACT00000000674.1">
    <property type="protein sequence ID" value="ENSLACP00000000668.1"/>
    <property type="gene ID" value="ENSLACG00000000596.1"/>
</dbReference>
<evidence type="ECO:0000256" key="1">
    <source>
        <dbReference type="ARBA" id="ARBA00023319"/>
    </source>
</evidence>
<organism evidence="3 4">
    <name type="scientific">Latimeria chalumnae</name>
    <name type="common">Coelacanth</name>
    <dbReference type="NCBI Taxonomy" id="7897"/>
    <lineage>
        <taxon>Eukaryota</taxon>
        <taxon>Metazoa</taxon>
        <taxon>Chordata</taxon>
        <taxon>Craniata</taxon>
        <taxon>Vertebrata</taxon>
        <taxon>Euteleostomi</taxon>
        <taxon>Coelacanthiformes</taxon>
        <taxon>Coelacanthidae</taxon>
        <taxon>Latimeria</taxon>
    </lineage>
</organism>
<sequence>HNKSEPSVEILTPSCDEIREKRKATLVCVIQDFFPEHIEATWKREGRDLQEGFRTQTPVKQPDGQYATASRLRISARQWFSGQQYTCAVFHKTTEAIREKSLTGPGTT</sequence>
<dbReference type="InterPro" id="IPR050380">
    <property type="entry name" value="Immune_Resp_Modulators"/>
</dbReference>
<name>H2ZTE7_LATCH</name>
<evidence type="ECO:0000259" key="2">
    <source>
        <dbReference type="PROSITE" id="PS50835"/>
    </source>
</evidence>
<dbReference type="HOGENOM" id="CLU_077975_6_3_1"/>
<keyword evidence="1" id="KW-0393">Immunoglobulin domain</keyword>
<accession>H2ZTE7</accession>
<dbReference type="FunFam" id="2.60.40.10:FF:000463">
    <property type="entry name" value="Immunoglobulin heavy constant gamma 1"/>
    <property type="match status" value="1"/>
</dbReference>
<reference evidence="4" key="1">
    <citation type="submission" date="2011-08" db="EMBL/GenBank/DDBJ databases">
        <title>The draft genome of Latimeria chalumnae.</title>
        <authorList>
            <person name="Di Palma F."/>
            <person name="Alfoldi J."/>
            <person name="Johnson J."/>
            <person name="Berlin A."/>
            <person name="Gnerre S."/>
            <person name="Jaffe D."/>
            <person name="MacCallum I."/>
            <person name="Young S."/>
            <person name="Walker B.J."/>
            <person name="Lander E."/>
            <person name="Lindblad-Toh K."/>
        </authorList>
    </citation>
    <scope>NUCLEOTIDE SEQUENCE [LARGE SCALE GENOMIC DNA]</scope>
    <source>
        <strain evidence="4">Wild caught</strain>
    </source>
</reference>
<dbReference type="InParanoid" id="H2ZTE7"/>